<comment type="caution">
    <text evidence="1">The sequence shown here is derived from an EMBL/GenBank/DDBJ whole genome shotgun (WGS) entry which is preliminary data.</text>
</comment>
<feature type="non-terminal residue" evidence="1">
    <location>
        <position position="1"/>
    </location>
</feature>
<proteinExistence type="predicted"/>
<reference evidence="1 2" key="1">
    <citation type="submission" date="2020-06" db="EMBL/GenBank/DDBJ databases">
        <title>Transcriptomic and genomic resources for Thalictrum thalictroides and T. hernandezii: Facilitating candidate gene discovery in an emerging model plant lineage.</title>
        <authorList>
            <person name="Arias T."/>
            <person name="Riano-Pachon D.M."/>
            <person name="Di Stilio V.S."/>
        </authorList>
    </citation>
    <scope>NUCLEOTIDE SEQUENCE [LARGE SCALE GENOMIC DNA]</scope>
    <source>
        <strain evidence="2">cv. WT478/WT964</strain>
        <tissue evidence="1">Leaves</tissue>
    </source>
</reference>
<dbReference type="AlphaFoldDB" id="A0A7J6V066"/>
<dbReference type="PANTHER" id="PTHR31446">
    <property type="entry name" value="ACID PHOSPHATASE/VANADIUM-DEPENDENT HALOPEROXIDASE-RELATED PROTEIN"/>
    <property type="match status" value="1"/>
</dbReference>
<evidence type="ECO:0000313" key="1">
    <source>
        <dbReference type="EMBL" id="KAF5178314.1"/>
    </source>
</evidence>
<gene>
    <name evidence="1" type="ORF">FRX31_032099</name>
</gene>
<dbReference type="InterPro" id="IPR003832">
    <property type="entry name" value="DUF212"/>
</dbReference>
<accession>A0A7J6V066</accession>
<sequence length="95" mass="10629">ACEASSLLRYYVAYDWITIGDILRHEPMVLNQIVCELPTEHPLSNVRPLRELLGHTPLQMMHYKVSNENSCHCIKGCMQLGEGKLTTGSATGICK</sequence>
<evidence type="ECO:0000313" key="2">
    <source>
        <dbReference type="Proteomes" id="UP000554482"/>
    </source>
</evidence>
<dbReference type="PANTHER" id="PTHR31446:SF29">
    <property type="entry name" value="ACID PHOSPHATASE_VANADIUM-DEPENDENT HALOPEROXIDASE-RELATED PROTEIN"/>
    <property type="match status" value="1"/>
</dbReference>
<dbReference type="OrthoDB" id="1936318at2759"/>
<dbReference type="Proteomes" id="UP000554482">
    <property type="component" value="Unassembled WGS sequence"/>
</dbReference>
<name>A0A7J6V066_THATH</name>
<protein>
    <submittedName>
        <fullName evidence="1">Uncharacterized protein</fullName>
    </submittedName>
</protein>
<organism evidence="1 2">
    <name type="scientific">Thalictrum thalictroides</name>
    <name type="common">Rue-anemone</name>
    <name type="synonym">Anemone thalictroides</name>
    <dbReference type="NCBI Taxonomy" id="46969"/>
    <lineage>
        <taxon>Eukaryota</taxon>
        <taxon>Viridiplantae</taxon>
        <taxon>Streptophyta</taxon>
        <taxon>Embryophyta</taxon>
        <taxon>Tracheophyta</taxon>
        <taxon>Spermatophyta</taxon>
        <taxon>Magnoliopsida</taxon>
        <taxon>Ranunculales</taxon>
        <taxon>Ranunculaceae</taxon>
        <taxon>Thalictroideae</taxon>
        <taxon>Thalictrum</taxon>
    </lineage>
</organism>
<keyword evidence="2" id="KW-1185">Reference proteome</keyword>
<dbReference type="EMBL" id="JABWDY010040198">
    <property type="protein sequence ID" value="KAF5178314.1"/>
    <property type="molecule type" value="Genomic_DNA"/>
</dbReference>